<reference evidence="3" key="1">
    <citation type="submission" date="2023-03" db="EMBL/GenBank/DDBJ databases">
        <authorList>
            <person name="Steffen K."/>
            <person name="Cardenas P."/>
        </authorList>
    </citation>
    <scope>NUCLEOTIDE SEQUENCE</scope>
</reference>
<evidence type="ECO:0000256" key="2">
    <source>
        <dbReference type="SAM" id="MobiDB-lite"/>
    </source>
</evidence>
<evidence type="ECO:0000313" key="3">
    <source>
        <dbReference type="EMBL" id="CAI8034411.1"/>
    </source>
</evidence>
<evidence type="ECO:0000313" key="4">
    <source>
        <dbReference type="Proteomes" id="UP001174909"/>
    </source>
</evidence>
<dbReference type="GO" id="GO:0061630">
    <property type="term" value="F:ubiquitin protein ligase activity"/>
    <property type="evidence" value="ECO:0007669"/>
    <property type="project" value="InterPro"/>
</dbReference>
<keyword evidence="1" id="KW-0175">Coiled coil</keyword>
<accession>A0AA35SSY9</accession>
<name>A0AA35SSY9_GEOBA</name>
<dbReference type="InterPro" id="IPR016818">
    <property type="entry name" value="NOSIP"/>
</dbReference>
<protein>
    <submittedName>
        <fullName evidence="3">Nitric oxide synthase-interacting protein</fullName>
    </submittedName>
</protein>
<dbReference type="GO" id="GO:0005634">
    <property type="term" value="C:nucleus"/>
    <property type="evidence" value="ECO:0007669"/>
    <property type="project" value="TreeGrafter"/>
</dbReference>
<evidence type="ECO:0000256" key="1">
    <source>
        <dbReference type="SAM" id="Coils"/>
    </source>
</evidence>
<dbReference type="AlphaFoldDB" id="A0AA35SSY9"/>
<gene>
    <name evidence="3" type="ORF">GBAR_LOCUS19379</name>
</gene>
<sequence>MVICMIKKQFWKIFYTKRKRVHAKKLKEFERQKKKNEKELEELATAEARSKVEKFLATENSIVTKPVDAFSRATEAPSISNMADVEPGTVRIPSSTKTPSGEAGSGGTSSASGSRGADVKGKRPKLPSFWIPTLTPSAKPTEIKKPDTKTYCPMSGKELRVKDLVPVKFTPIADRDSKTATIVKQTRYMCPVTRDVLSDCVACVLLRPSGDVVTQECVDKLIRTSNMLCPITGKTLKEKDLIPLQRGGTGYAGSGVELKATRAGAAMMA</sequence>
<comment type="caution">
    <text evidence="3">The sequence shown here is derived from an EMBL/GenBank/DDBJ whole genome shotgun (WGS) entry which is preliminary data.</text>
</comment>
<feature type="coiled-coil region" evidence="1">
    <location>
        <begin position="19"/>
        <end position="49"/>
    </location>
</feature>
<dbReference type="CDD" id="cd16662">
    <property type="entry name" value="RING-Ubox2_NOSIP"/>
    <property type="match status" value="1"/>
</dbReference>
<dbReference type="PANTHER" id="PTHR13063:SF10">
    <property type="entry name" value="NITRIC OXIDE SYNTHASE-INTERACTING PROTEIN"/>
    <property type="match status" value="1"/>
</dbReference>
<dbReference type="Gene3D" id="3.30.40.10">
    <property type="entry name" value="Zinc/RING finger domain, C3HC4 (zinc finger)"/>
    <property type="match status" value="1"/>
</dbReference>
<dbReference type="EMBL" id="CASHTH010002730">
    <property type="protein sequence ID" value="CAI8034411.1"/>
    <property type="molecule type" value="Genomic_DNA"/>
</dbReference>
<dbReference type="SUPFAM" id="SSF57850">
    <property type="entry name" value="RING/U-box"/>
    <property type="match status" value="1"/>
</dbReference>
<proteinExistence type="predicted"/>
<dbReference type="Proteomes" id="UP001174909">
    <property type="component" value="Unassembled WGS sequence"/>
</dbReference>
<feature type="region of interest" description="Disordered" evidence="2">
    <location>
        <begin position="78"/>
        <end position="131"/>
    </location>
</feature>
<dbReference type="Pfam" id="PF04641">
    <property type="entry name" value="Rtf2"/>
    <property type="match status" value="1"/>
</dbReference>
<dbReference type="InterPro" id="IPR013083">
    <property type="entry name" value="Znf_RING/FYVE/PHD"/>
</dbReference>
<dbReference type="PANTHER" id="PTHR13063">
    <property type="entry name" value="ENOS INTERACTING PROTEIN"/>
    <property type="match status" value="1"/>
</dbReference>
<keyword evidence="4" id="KW-1185">Reference proteome</keyword>
<organism evidence="3 4">
    <name type="scientific">Geodia barretti</name>
    <name type="common">Barrett's horny sponge</name>
    <dbReference type="NCBI Taxonomy" id="519541"/>
    <lineage>
        <taxon>Eukaryota</taxon>
        <taxon>Metazoa</taxon>
        <taxon>Porifera</taxon>
        <taxon>Demospongiae</taxon>
        <taxon>Heteroscleromorpha</taxon>
        <taxon>Tetractinellida</taxon>
        <taxon>Astrophorina</taxon>
        <taxon>Geodiidae</taxon>
        <taxon>Geodia</taxon>
    </lineage>
</organism>